<accession>A0A7K3WM26</accession>
<evidence type="ECO:0000259" key="3">
    <source>
        <dbReference type="Pfam" id="PF02836"/>
    </source>
</evidence>
<feature type="compositionally biased region" description="Basic and acidic residues" evidence="1">
    <location>
        <begin position="371"/>
        <end position="383"/>
    </location>
</feature>
<reference evidence="4 5" key="1">
    <citation type="submission" date="2020-02" db="EMBL/GenBank/DDBJ databases">
        <title>Out from the shadows clarifying the taxonomy of the family Cryomorphaceae and related taxa by utilizing the GTDB taxonomic framework.</title>
        <authorList>
            <person name="Bowman J.P."/>
        </authorList>
    </citation>
    <scope>NUCLEOTIDE SEQUENCE [LARGE SCALE GENOMIC DNA]</scope>
    <source>
        <strain evidence="4 5">QSSC 1-22</strain>
    </source>
</reference>
<sequence>MNRPTQKLLICSFVLIFSVVSSLSQGQEASKVIKVELKKTDGNWQLYRGGEPYYIKGVGGQNYLDKAVAYGANSVRTWGAGEAIAILDEAHSKGLSVLFGLWVGCERQGFDYDDSKAVKAQLERFTEIVKEYKDHPAILMWGIGNETDLFYSDFKVWNAINDIAKMVHDIDPNHPTMTVTAGVDVAEVQLVKERAPNIDIYGINTYGGLIGLDKEMRAYGWDGPYIVAEWGPNGHWEVAKTDWGVPVEQTSTEKAESYKKRYKEGILRDQEMCIGSYVFLWGHKQETTPTWYGVFLEDGTETAVMDVLEEGWSGKLPKNQSPAITSITIEGKDRYESVYLRPGREYNIQTAVSDADNDPLEFRWEMLPESTDIKSGGDAESKPKPVKFKSKNGSSQDELLFVTPSREGPYRMFVYIYDGNGNAATANIPFYVQNEPNN</sequence>
<protein>
    <recommendedName>
        <fullName evidence="3">Glycoside hydrolase family 2 catalytic domain-containing protein</fullName>
    </recommendedName>
</protein>
<dbReference type="Gene3D" id="3.20.20.80">
    <property type="entry name" value="Glycosidases"/>
    <property type="match status" value="1"/>
</dbReference>
<dbReference type="InterPro" id="IPR006103">
    <property type="entry name" value="Glyco_hydro_2_cat"/>
</dbReference>
<evidence type="ECO:0000256" key="2">
    <source>
        <dbReference type="SAM" id="SignalP"/>
    </source>
</evidence>
<keyword evidence="5" id="KW-1185">Reference proteome</keyword>
<dbReference type="GO" id="GO:0005975">
    <property type="term" value="P:carbohydrate metabolic process"/>
    <property type="evidence" value="ECO:0007669"/>
    <property type="project" value="InterPro"/>
</dbReference>
<dbReference type="RefSeq" id="WP_163283422.1">
    <property type="nucleotide sequence ID" value="NZ_JAAGVY010000004.1"/>
</dbReference>
<keyword evidence="2" id="KW-0732">Signal</keyword>
<organism evidence="4 5">
    <name type="scientific">Cryomorpha ignava</name>
    <dbReference type="NCBI Taxonomy" id="101383"/>
    <lineage>
        <taxon>Bacteria</taxon>
        <taxon>Pseudomonadati</taxon>
        <taxon>Bacteroidota</taxon>
        <taxon>Flavobacteriia</taxon>
        <taxon>Flavobacteriales</taxon>
        <taxon>Cryomorphaceae</taxon>
        <taxon>Cryomorpha</taxon>
    </lineage>
</organism>
<comment type="caution">
    <text evidence="4">The sequence shown here is derived from an EMBL/GenBank/DDBJ whole genome shotgun (WGS) entry which is preliminary data.</text>
</comment>
<feature type="chain" id="PRO_5029774733" description="Glycoside hydrolase family 2 catalytic domain-containing protein" evidence="2">
    <location>
        <begin position="27"/>
        <end position="438"/>
    </location>
</feature>
<dbReference type="Pfam" id="PF02836">
    <property type="entry name" value="Glyco_hydro_2_C"/>
    <property type="match status" value="1"/>
</dbReference>
<feature type="domain" description="Glycoside hydrolase family 2 catalytic" evidence="3">
    <location>
        <begin position="84"/>
        <end position="229"/>
    </location>
</feature>
<feature type="region of interest" description="Disordered" evidence="1">
    <location>
        <begin position="371"/>
        <end position="392"/>
    </location>
</feature>
<evidence type="ECO:0000313" key="4">
    <source>
        <dbReference type="EMBL" id="NEN22703.1"/>
    </source>
</evidence>
<evidence type="ECO:0000256" key="1">
    <source>
        <dbReference type="SAM" id="MobiDB-lite"/>
    </source>
</evidence>
<proteinExistence type="predicted"/>
<name>A0A7K3WM26_9FLAO</name>
<dbReference type="Proteomes" id="UP000486602">
    <property type="component" value="Unassembled WGS sequence"/>
</dbReference>
<dbReference type="EMBL" id="JAAGVY010000004">
    <property type="protein sequence ID" value="NEN22703.1"/>
    <property type="molecule type" value="Genomic_DNA"/>
</dbReference>
<feature type="signal peptide" evidence="2">
    <location>
        <begin position="1"/>
        <end position="26"/>
    </location>
</feature>
<evidence type="ECO:0000313" key="5">
    <source>
        <dbReference type="Proteomes" id="UP000486602"/>
    </source>
</evidence>
<dbReference type="AlphaFoldDB" id="A0A7K3WM26"/>
<dbReference type="SUPFAM" id="SSF51445">
    <property type="entry name" value="(Trans)glycosidases"/>
    <property type="match status" value="1"/>
</dbReference>
<dbReference type="GO" id="GO:0004553">
    <property type="term" value="F:hydrolase activity, hydrolyzing O-glycosyl compounds"/>
    <property type="evidence" value="ECO:0007669"/>
    <property type="project" value="InterPro"/>
</dbReference>
<dbReference type="InterPro" id="IPR017853">
    <property type="entry name" value="GH"/>
</dbReference>
<gene>
    <name evidence="4" type="ORF">G3O08_04185</name>
</gene>